<evidence type="ECO:0000256" key="7">
    <source>
        <dbReference type="ARBA" id="ARBA00022679"/>
    </source>
</evidence>
<gene>
    <name evidence="12" type="ORF">ADL12_36185</name>
</gene>
<dbReference type="NCBIfam" id="NF009131">
    <property type="entry name" value="PRK12484.1"/>
    <property type="match status" value="1"/>
</dbReference>
<keyword evidence="6 9" id="KW-0662">Pyridine nucleotide biosynthesis</keyword>
<dbReference type="GO" id="GO:0034355">
    <property type="term" value="P:NAD+ biosynthetic process via the salvage pathway"/>
    <property type="evidence" value="ECO:0007669"/>
    <property type="project" value="TreeGrafter"/>
</dbReference>
<dbReference type="Pfam" id="PF17767">
    <property type="entry name" value="NAPRTase_N"/>
    <property type="match status" value="1"/>
</dbReference>
<name>A0A101JDG8_9ACTN</name>
<keyword evidence="5 9" id="KW-0436">Ligase</keyword>
<dbReference type="InterPro" id="IPR041525">
    <property type="entry name" value="N/Namide_PRibTrfase"/>
</dbReference>
<dbReference type="GO" id="GO:0016757">
    <property type="term" value="F:glycosyltransferase activity"/>
    <property type="evidence" value="ECO:0007669"/>
    <property type="project" value="UniProtKB-KW"/>
</dbReference>
<keyword evidence="13" id="KW-1185">Reference proteome</keyword>
<feature type="domain" description="Nicotinate/nicotinamide phosphoribosyltransferase" evidence="10">
    <location>
        <begin position="150"/>
        <end position="289"/>
    </location>
</feature>
<dbReference type="PANTHER" id="PTHR11098">
    <property type="entry name" value="NICOTINATE PHOSPHORIBOSYLTRANSFERASE"/>
    <property type="match status" value="1"/>
</dbReference>
<comment type="similarity">
    <text evidence="2 9">Belongs to the NAPRTase family.</text>
</comment>
<dbReference type="SUPFAM" id="SSF51690">
    <property type="entry name" value="Nicotinate/Quinolinate PRTase C-terminal domain-like"/>
    <property type="match status" value="1"/>
</dbReference>
<evidence type="ECO:0000256" key="9">
    <source>
        <dbReference type="RuleBase" id="RU365100"/>
    </source>
</evidence>
<comment type="function">
    <text evidence="9">Catalyzes the first step in the biosynthesis of NAD from nicotinic acid, the ATP-dependent synthesis of beta-nicotinate D-ribonucleotide from nicotinate and 5-phospho-D-ribose 1-phosphate.</text>
</comment>
<dbReference type="InterPro" id="IPR013785">
    <property type="entry name" value="Aldolase_TIM"/>
</dbReference>
<accession>A0A101JDG8</accession>
<sequence length="442" mass="46912">MSDVTTTDLYEVTMAMSYLREGMTRPATFSLFVRDLPPERGFLVAAGLESALDFLSGFRVGPEDVAAFASALHRPERDLALLLGLEFTGRVRAVPEGRIALAGEPLLEVTAPLPQAQLVETYVLNQVSHQTAIASKAARCVLAAAGHPVIDFSLRRTHGPRAGFQAARLGAMVGFAGTSNVAAATAEAVPAVGTMAHSYVEAFDTEEAAFWAFARSHPGPVTFLVDTYDTEAGVRVAARVLRDLGRGPGSAVRLDSGDLGALAVRARAILDAAGLPDVRVIVSGGLDEYAVDDLVRSAAPIDVYAVGTRVGVSADAPFLDSAYKLVEYDGRPVMKLSSAKVTAPGPKQVFRRPGYADVIGLSDEQPPDGGIPLLETVMRGGRRTGRRPRLAECAERFAADLAGLPPAARRIRDPVAPRAVLSGRLTDLADRVRHRIEESVAR</sequence>
<dbReference type="InterPro" id="IPR040727">
    <property type="entry name" value="NAPRTase_N"/>
</dbReference>
<keyword evidence="12" id="KW-0328">Glycosyltransferase</keyword>
<dbReference type="SUPFAM" id="SSF54675">
    <property type="entry name" value="Nicotinate/Quinolinate PRTase N-terminal domain-like"/>
    <property type="match status" value="1"/>
</dbReference>
<dbReference type="GO" id="GO:0004516">
    <property type="term" value="F:nicotinate phosphoribosyltransferase activity"/>
    <property type="evidence" value="ECO:0007669"/>
    <property type="project" value="UniProtKB-UniRule"/>
</dbReference>
<dbReference type="InterPro" id="IPR006405">
    <property type="entry name" value="Nic_PRibTrfase_pncB"/>
</dbReference>
<feature type="domain" description="Nicotinate phosphoribosyltransferase N-terminal" evidence="11">
    <location>
        <begin position="6"/>
        <end position="128"/>
    </location>
</feature>
<dbReference type="UniPathway" id="UPA00253">
    <property type="reaction ID" value="UER00457"/>
</dbReference>
<keyword evidence="7 9" id="KW-0808">Transferase</keyword>
<evidence type="ECO:0000259" key="11">
    <source>
        <dbReference type="Pfam" id="PF17767"/>
    </source>
</evidence>
<dbReference type="NCBIfam" id="TIGR01513">
    <property type="entry name" value="NAPRTase_put"/>
    <property type="match status" value="1"/>
</dbReference>
<evidence type="ECO:0000259" key="10">
    <source>
        <dbReference type="Pfam" id="PF04095"/>
    </source>
</evidence>
<evidence type="ECO:0000313" key="12">
    <source>
        <dbReference type="EMBL" id="KUL24780.1"/>
    </source>
</evidence>
<evidence type="ECO:0000256" key="4">
    <source>
        <dbReference type="ARBA" id="ARBA00022553"/>
    </source>
</evidence>
<evidence type="ECO:0000256" key="1">
    <source>
        <dbReference type="ARBA" id="ARBA00004952"/>
    </source>
</evidence>
<dbReference type="Pfam" id="PF04095">
    <property type="entry name" value="NAPRTase"/>
    <property type="match status" value="1"/>
</dbReference>
<dbReference type="AlphaFoldDB" id="A0A101JDG8"/>
<proteinExistence type="inferred from homology"/>
<evidence type="ECO:0000256" key="2">
    <source>
        <dbReference type="ARBA" id="ARBA00010897"/>
    </source>
</evidence>
<comment type="catalytic activity">
    <reaction evidence="8 9">
        <text>5-phospho-alpha-D-ribose 1-diphosphate + nicotinate + ATP + H2O = nicotinate beta-D-ribonucleotide + ADP + phosphate + diphosphate</text>
        <dbReference type="Rhea" id="RHEA:36163"/>
        <dbReference type="ChEBI" id="CHEBI:15377"/>
        <dbReference type="ChEBI" id="CHEBI:30616"/>
        <dbReference type="ChEBI" id="CHEBI:32544"/>
        <dbReference type="ChEBI" id="CHEBI:33019"/>
        <dbReference type="ChEBI" id="CHEBI:43474"/>
        <dbReference type="ChEBI" id="CHEBI:57502"/>
        <dbReference type="ChEBI" id="CHEBI:58017"/>
        <dbReference type="ChEBI" id="CHEBI:456216"/>
        <dbReference type="EC" id="6.3.4.21"/>
    </reaction>
</comment>
<dbReference type="CDD" id="cd01570">
    <property type="entry name" value="NAPRTase_A"/>
    <property type="match status" value="1"/>
</dbReference>
<dbReference type="GO" id="GO:0005829">
    <property type="term" value="C:cytosol"/>
    <property type="evidence" value="ECO:0007669"/>
    <property type="project" value="TreeGrafter"/>
</dbReference>
<dbReference type="Gene3D" id="3.20.140.10">
    <property type="entry name" value="nicotinate phosphoribosyltransferase"/>
    <property type="match status" value="1"/>
</dbReference>
<evidence type="ECO:0000256" key="3">
    <source>
        <dbReference type="ARBA" id="ARBA00013236"/>
    </source>
</evidence>
<evidence type="ECO:0000256" key="8">
    <source>
        <dbReference type="ARBA" id="ARBA00048668"/>
    </source>
</evidence>
<comment type="caution">
    <text evidence="12">The sequence shown here is derived from an EMBL/GenBank/DDBJ whole genome shotgun (WGS) entry which is preliminary data.</text>
</comment>
<dbReference type="InterPro" id="IPR036068">
    <property type="entry name" value="Nicotinate_pribotase-like_C"/>
</dbReference>
<protein>
    <recommendedName>
        <fullName evidence="3 9">Nicotinate phosphoribosyltransferase</fullName>
        <ecNumber evidence="3 9">6.3.4.21</ecNumber>
    </recommendedName>
</protein>
<dbReference type="EC" id="6.3.4.21" evidence="3 9"/>
<evidence type="ECO:0000256" key="6">
    <source>
        <dbReference type="ARBA" id="ARBA00022642"/>
    </source>
</evidence>
<dbReference type="OrthoDB" id="9770610at2"/>
<organism evidence="12 13">
    <name type="scientific">Streptomyces regalis</name>
    <dbReference type="NCBI Taxonomy" id="68262"/>
    <lineage>
        <taxon>Bacteria</taxon>
        <taxon>Bacillati</taxon>
        <taxon>Actinomycetota</taxon>
        <taxon>Actinomycetes</taxon>
        <taxon>Kitasatosporales</taxon>
        <taxon>Streptomycetaceae</taxon>
        <taxon>Streptomyces</taxon>
    </lineage>
</organism>
<evidence type="ECO:0000313" key="13">
    <source>
        <dbReference type="Proteomes" id="UP000053923"/>
    </source>
</evidence>
<dbReference type="PANTHER" id="PTHR11098:SF1">
    <property type="entry name" value="NICOTINATE PHOSPHORIBOSYLTRANSFERASE"/>
    <property type="match status" value="1"/>
</dbReference>
<dbReference type="EMBL" id="LLZG01000374">
    <property type="protein sequence ID" value="KUL24780.1"/>
    <property type="molecule type" value="Genomic_DNA"/>
</dbReference>
<comment type="pathway">
    <text evidence="1 9">Cofactor biosynthesis; NAD(+) biosynthesis; nicotinate D-ribonucleotide from nicotinate: step 1/1.</text>
</comment>
<evidence type="ECO:0000256" key="5">
    <source>
        <dbReference type="ARBA" id="ARBA00022598"/>
    </source>
</evidence>
<comment type="PTM">
    <text evidence="9">Transiently phosphorylated on a His residue during the reaction cycle. Phosphorylation strongly increases the affinity for substrates and increases the rate of nicotinate D-ribonucleotide production. Dephosphorylation regenerates the low-affinity form of the enzyme, leading to product release.</text>
</comment>
<reference evidence="13" key="1">
    <citation type="submission" date="2015-10" db="EMBL/GenBank/DDBJ databases">
        <authorList>
            <person name="Ju K.-S."/>
            <person name="Doroghazi J.R."/>
            <person name="Metcalf W.W."/>
        </authorList>
    </citation>
    <scope>NUCLEOTIDE SEQUENCE [LARGE SCALE GENOMIC DNA]</scope>
    <source>
        <strain evidence="13">NRRL 3151</strain>
    </source>
</reference>
<dbReference type="PIRSF" id="PIRSF000484">
    <property type="entry name" value="NAPRT"/>
    <property type="match status" value="1"/>
</dbReference>
<dbReference type="Proteomes" id="UP000053923">
    <property type="component" value="Unassembled WGS sequence"/>
</dbReference>
<dbReference type="Gene3D" id="3.20.20.70">
    <property type="entry name" value="Aldolase class I"/>
    <property type="match status" value="1"/>
</dbReference>
<dbReference type="RefSeq" id="WP_062710591.1">
    <property type="nucleotide sequence ID" value="NZ_LLZG01000374.1"/>
</dbReference>
<dbReference type="InterPro" id="IPR007229">
    <property type="entry name" value="Nic_PRibTrfase-Fam"/>
</dbReference>
<keyword evidence="4" id="KW-0597">Phosphoprotein</keyword>